<evidence type="ECO:0000313" key="4">
    <source>
        <dbReference type="Proteomes" id="UP000274822"/>
    </source>
</evidence>
<keyword evidence="2" id="KW-0812">Transmembrane</keyword>
<name>A0A433QB12_9FUNG</name>
<keyword evidence="2" id="KW-0472">Membrane</keyword>
<reference evidence="3 4" key="1">
    <citation type="journal article" date="2018" name="New Phytol.">
        <title>Phylogenomics of Endogonaceae and evolution of mycorrhizas within Mucoromycota.</title>
        <authorList>
            <person name="Chang Y."/>
            <person name="Desiro A."/>
            <person name="Na H."/>
            <person name="Sandor L."/>
            <person name="Lipzen A."/>
            <person name="Clum A."/>
            <person name="Barry K."/>
            <person name="Grigoriev I.V."/>
            <person name="Martin F.M."/>
            <person name="Stajich J.E."/>
            <person name="Smith M.E."/>
            <person name="Bonito G."/>
            <person name="Spatafora J.W."/>
        </authorList>
    </citation>
    <scope>NUCLEOTIDE SEQUENCE [LARGE SCALE GENOMIC DNA]</scope>
    <source>
        <strain evidence="3 4">AD002</strain>
    </source>
</reference>
<gene>
    <name evidence="3" type="ORF">BC938DRAFT_483899</name>
</gene>
<organism evidence="3 4">
    <name type="scientific">Jimgerdemannia flammicorona</name>
    <dbReference type="NCBI Taxonomy" id="994334"/>
    <lineage>
        <taxon>Eukaryota</taxon>
        <taxon>Fungi</taxon>
        <taxon>Fungi incertae sedis</taxon>
        <taxon>Mucoromycota</taxon>
        <taxon>Mucoromycotina</taxon>
        <taxon>Endogonomycetes</taxon>
        <taxon>Endogonales</taxon>
        <taxon>Endogonaceae</taxon>
        <taxon>Jimgerdemannia</taxon>
    </lineage>
</organism>
<feature type="transmembrane region" description="Helical" evidence="2">
    <location>
        <begin position="538"/>
        <end position="556"/>
    </location>
</feature>
<evidence type="ECO:0000256" key="1">
    <source>
        <dbReference type="SAM" id="MobiDB-lite"/>
    </source>
</evidence>
<evidence type="ECO:0008006" key="5">
    <source>
        <dbReference type="Google" id="ProtNLM"/>
    </source>
</evidence>
<feature type="region of interest" description="Disordered" evidence="1">
    <location>
        <begin position="626"/>
        <end position="647"/>
    </location>
</feature>
<comment type="caution">
    <text evidence="3">The sequence shown here is derived from an EMBL/GenBank/DDBJ whole genome shotgun (WGS) entry which is preliminary data.</text>
</comment>
<sequence>MGKLNYRDYANTGMETSLYYGGTLFVYSDVSKLKGTIVLLDEKSKVVETFKIPLNGSMFYCVAKSNTVFIPNSMVNQTWSYYSFDIRKLLPQGMAQSAPLTAHDIGYNNLNIMNSTPAINQTIPFGNTISLSVDFWPNLSQIKLNSGNIFIYQQNQTYPRQVINANDFTISNSSVQLKKPLLRSTLNLASSTYYAVIDDGFVMTTELIPGVQENSWVFHTDSGFYTYVFSRRNQPHRHGCLLIVYLSYEDEVIVLLKFTDDVYIHLSYLLGLREYYKNSQFGNMLLQELSEFIPISRSRTAIVSTSLYANGSSSPGLYFKVRIASSTDPKEINSIYAQEFLAMMITNLEETNLQYGNITKFLDPNVAAPVQGYIDPIQAPRGRRCMRNCRHKEGGNSAIFTIALNLFGFVLRTIFVALHNRDISTLTWSIVLFYAVPLILNFGMAVGIMVRERSSNEKFLEWLGKNSALASIFTIFAATDVEMLSVLDSHFAGFRSFDATFSPKATKNIRYASHAGFVIGDIPQFCIMIRYNILIVRGYSIVPFPTLIFSAMHLIAKSLTRFYMEKPCVCNNNVDNNLVDDSTTLDENRDAVEMAERVAEVSATLEQTNLPVADVDEDMANRDTLVSNASDNGELGQSADGGNVCPA</sequence>
<accession>A0A433QB12</accession>
<feature type="transmembrane region" description="Helical" evidence="2">
    <location>
        <begin position="430"/>
        <end position="450"/>
    </location>
</feature>
<proteinExistence type="predicted"/>
<evidence type="ECO:0000313" key="3">
    <source>
        <dbReference type="EMBL" id="RUS26951.1"/>
    </source>
</evidence>
<keyword evidence="4" id="KW-1185">Reference proteome</keyword>
<protein>
    <recommendedName>
        <fullName evidence="5">Transmembrane protein</fullName>
    </recommendedName>
</protein>
<dbReference type="Proteomes" id="UP000274822">
    <property type="component" value="Unassembled WGS sequence"/>
</dbReference>
<dbReference type="EMBL" id="RBNJ01009327">
    <property type="protein sequence ID" value="RUS26951.1"/>
    <property type="molecule type" value="Genomic_DNA"/>
</dbReference>
<evidence type="ECO:0000256" key="2">
    <source>
        <dbReference type="SAM" id="Phobius"/>
    </source>
</evidence>
<keyword evidence="2" id="KW-1133">Transmembrane helix</keyword>
<dbReference type="AlphaFoldDB" id="A0A433QB12"/>
<feature type="transmembrane region" description="Helical" evidence="2">
    <location>
        <begin position="397"/>
        <end position="418"/>
    </location>
</feature>